<keyword evidence="2" id="KW-1133">Transmembrane helix</keyword>
<accession>A0A507AQG2</accession>
<dbReference type="EMBL" id="SKBQ01000042">
    <property type="protein sequence ID" value="TPX12222.1"/>
    <property type="molecule type" value="Genomic_DNA"/>
</dbReference>
<comment type="caution">
    <text evidence="3">The sequence shown here is derived from an EMBL/GenBank/DDBJ whole genome shotgun (WGS) entry which is preliminary data.</text>
</comment>
<gene>
    <name evidence="3" type="ORF">E0L32_007108</name>
</gene>
<dbReference type="AlphaFoldDB" id="A0A507AQG2"/>
<sequence length="145" mass="15994">MADEDDPVTSTSRTPLFADREGGPPDAPDPRDQEEDDDDGGLPHDRRRGRGGGGPKWRWWWKTARGRGRALLASREKHFAIMAMVSLDVVALLVDILVSLVACDWGRQDEPWVGETQEATKICGLVFSCLFLAELAVSVWAFGVS</sequence>
<dbReference type="RefSeq" id="XP_030993933.1">
    <property type="nucleotide sequence ID" value="XM_031141816.1"/>
</dbReference>
<proteinExistence type="predicted"/>
<evidence type="ECO:0000256" key="1">
    <source>
        <dbReference type="SAM" id="MobiDB-lite"/>
    </source>
</evidence>
<evidence type="ECO:0000313" key="4">
    <source>
        <dbReference type="Proteomes" id="UP000319257"/>
    </source>
</evidence>
<evidence type="ECO:0008006" key="5">
    <source>
        <dbReference type="Google" id="ProtNLM"/>
    </source>
</evidence>
<evidence type="ECO:0000313" key="3">
    <source>
        <dbReference type="EMBL" id="TPX12222.1"/>
    </source>
</evidence>
<feature type="compositionally biased region" description="Basic and acidic residues" evidence="1">
    <location>
        <begin position="18"/>
        <end position="31"/>
    </location>
</feature>
<dbReference type="InParanoid" id="A0A507AQG2"/>
<reference evidence="3 4" key="1">
    <citation type="submission" date="2019-06" db="EMBL/GenBank/DDBJ databases">
        <title>Draft genome sequence of the filamentous fungus Phialemoniopsis curvata isolated from diesel fuel.</title>
        <authorList>
            <person name="Varaljay V.A."/>
            <person name="Lyon W.J."/>
            <person name="Crouch A.L."/>
            <person name="Drake C.E."/>
            <person name="Hollomon J.M."/>
            <person name="Nadeau L.J."/>
            <person name="Nunn H.S."/>
            <person name="Stevenson B.S."/>
            <person name="Bojanowski C.L."/>
            <person name="Crookes-Goodson W.J."/>
        </authorList>
    </citation>
    <scope>NUCLEOTIDE SEQUENCE [LARGE SCALE GENOMIC DNA]</scope>
    <source>
        <strain evidence="3 4">D216</strain>
    </source>
</reference>
<name>A0A507AQG2_9PEZI</name>
<dbReference type="STRING" id="1093900.A0A507AQG2"/>
<feature type="transmembrane region" description="Helical" evidence="2">
    <location>
        <begin position="79"/>
        <end position="102"/>
    </location>
</feature>
<dbReference type="OrthoDB" id="427456at2759"/>
<keyword evidence="4" id="KW-1185">Reference proteome</keyword>
<dbReference type="Proteomes" id="UP000319257">
    <property type="component" value="Unassembled WGS sequence"/>
</dbReference>
<evidence type="ECO:0000256" key="2">
    <source>
        <dbReference type="SAM" id="Phobius"/>
    </source>
</evidence>
<keyword evidence="2" id="KW-0812">Transmembrane</keyword>
<keyword evidence="2" id="KW-0472">Membrane</keyword>
<organism evidence="3 4">
    <name type="scientific">Thyridium curvatum</name>
    <dbReference type="NCBI Taxonomy" id="1093900"/>
    <lineage>
        <taxon>Eukaryota</taxon>
        <taxon>Fungi</taxon>
        <taxon>Dikarya</taxon>
        <taxon>Ascomycota</taxon>
        <taxon>Pezizomycotina</taxon>
        <taxon>Sordariomycetes</taxon>
        <taxon>Sordariomycetidae</taxon>
        <taxon>Thyridiales</taxon>
        <taxon>Thyridiaceae</taxon>
        <taxon>Thyridium</taxon>
    </lineage>
</organism>
<dbReference type="GeneID" id="41974555"/>
<feature type="region of interest" description="Disordered" evidence="1">
    <location>
        <begin position="1"/>
        <end position="56"/>
    </location>
</feature>
<protein>
    <recommendedName>
        <fullName evidence="5">Hydrogen voltage-gated channel 1</fullName>
    </recommendedName>
</protein>
<feature type="transmembrane region" description="Helical" evidence="2">
    <location>
        <begin position="122"/>
        <end position="144"/>
    </location>
</feature>